<dbReference type="Proteomes" id="UP000258707">
    <property type="component" value="Chromosome"/>
</dbReference>
<evidence type="ECO:0000313" key="2">
    <source>
        <dbReference type="EMBL" id="AXR83539.1"/>
    </source>
</evidence>
<dbReference type="Gene3D" id="3.40.190.10">
    <property type="entry name" value="Periplasmic binding protein-like II"/>
    <property type="match status" value="1"/>
</dbReference>
<protein>
    <submittedName>
        <fullName evidence="1">ABC-type phosphate/phosphonate transport system,periplasmic component</fullName>
    </submittedName>
    <submittedName>
        <fullName evidence="2">Putative exported protein</fullName>
    </submittedName>
</protein>
<keyword evidence="3" id="KW-1185">Reference proteome</keyword>
<dbReference type="EMBL" id="CP024047">
    <property type="protein sequence ID" value="AXR79802.1"/>
    <property type="molecule type" value="Genomic_DNA"/>
</dbReference>
<proteinExistence type="predicted"/>
<dbReference type="PANTHER" id="PTHR42928:SF5">
    <property type="entry name" value="BLR1237 PROTEIN"/>
    <property type="match status" value="1"/>
</dbReference>
<name>A0A346PJV7_9EURY</name>
<dbReference type="EMBL" id="CP027033">
    <property type="protein sequence ID" value="AXR83539.1"/>
    <property type="molecule type" value="Genomic_DNA"/>
</dbReference>
<dbReference type="PANTHER" id="PTHR42928">
    <property type="entry name" value="TRICARBOXYLATE-BINDING PROTEIN"/>
    <property type="match status" value="1"/>
</dbReference>
<evidence type="ECO:0000313" key="3">
    <source>
        <dbReference type="Proteomes" id="UP000258613"/>
    </source>
</evidence>
<dbReference type="AlphaFoldDB" id="A0A346PJV7"/>
<dbReference type="InterPro" id="IPR042100">
    <property type="entry name" value="Bug_dom1"/>
</dbReference>
<sequence>MGALGAVGLAGCLGDDDDNGSGNGDGFPTDSLTWMIPWSEGGGTDTYARQILPGMEGPLDQSVDVDNRPGAGSMVGTEWLSTQDPDGYTFGTVNSAGAHFTWAAEGLEDSFHIEEDFEPISYAGTFGYTLIVNRDLGEEYGIEDYGALRDAYADGDISGFGYQGAGSDSHLATLLLRDDYGLEYDNSVPYDGGGPTSEAVQSGEVAAGFATNTSAIGAEESGEAYTVVNLMDIEVDATEMGEDLDMITNYGDSMAWLVEFTQTQLAPAGTPEEERQIISEAVEVGVNSDSAQEWAEDTGNILEYGDMDAAEEAWTGIVEEQEQQVEDAIGGFDAFNELAEEES</sequence>
<evidence type="ECO:0000313" key="4">
    <source>
        <dbReference type="Proteomes" id="UP000258707"/>
    </source>
</evidence>
<gene>
    <name evidence="1" type="ORF">AArc1_3510</name>
    <name evidence="2" type="ORF">AArcMg_3566</name>
</gene>
<accession>A0A346PJV7</accession>
<reference evidence="3" key="2">
    <citation type="submission" date="2018-02" db="EMBL/GenBank/DDBJ databases">
        <title>Phenotypic and genomic properties of facultatively anaerobic sulfur-reducing natronoarchaea from hypersaline soda lakes.</title>
        <authorList>
            <person name="Sorokin D.Y."/>
            <person name="Kublanov I.V."/>
            <person name="Roman P."/>
            <person name="Sinninghe Damste J.S."/>
            <person name="Golyshin P.N."/>
            <person name="Rojo D."/>
            <person name="Ciordia S."/>
            <person name="Mena M.D.C."/>
            <person name="Ferrer M."/>
            <person name="Messina E."/>
            <person name="Smedile F."/>
            <person name="La Spada G."/>
            <person name="La Cono V."/>
            <person name="Yakimov M.M."/>
        </authorList>
    </citation>
    <scope>NUCLEOTIDE SEQUENCE [LARGE SCALE GENOMIC DNA]</scope>
    <source>
        <strain evidence="3">AArc-Mg</strain>
    </source>
</reference>
<dbReference type="KEGG" id="nag:AArcMg_3566"/>
<reference evidence="4" key="1">
    <citation type="submission" date="2017-10" db="EMBL/GenBank/DDBJ databases">
        <title>Phenotypic and genomic properties of facultatively anaerobic sulfur-reducing natronoarchaea from hypersaline soda lakes.</title>
        <authorList>
            <person name="Sorokin D.Y."/>
            <person name="Kublanov I.V."/>
            <person name="Roman P."/>
            <person name="Sinninghe Damste J.S."/>
            <person name="Golyshin P.N."/>
            <person name="Rojo D."/>
            <person name="Ciordia S."/>
            <person name="Mena Md.C."/>
            <person name="Ferrer M."/>
            <person name="Messina E."/>
            <person name="Smedile F."/>
            <person name="La Spada G."/>
            <person name="La Cono V."/>
            <person name="Yakimov M.M."/>
        </authorList>
    </citation>
    <scope>NUCLEOTIDE SEQUENCE [LARGE SCALE GENOMIC DNA]</scope>
    <source>
        <strain evidence="4">AArc1</strain>
    </source>
</reference>
<dbReference type="KEGG" id="nan:AArc1_3510"/>
<dbReference type="SUPFAM" id="SSF53850">
    <property type="entry name" value="Periplasmic binding protein-like II"/>
    <property type="match status" value="1"/>
</dbReference>
<dbReference type="Proteomes" id="UP000258613">
    <property type="component" value="Chromosome"/>
</dbReference>
<dbReference type="Gene3D" id="3.40.190.150">
    <property type="entry name" value="Bordetella uptake gene, domain 1"/>
    <property type="match status" value="1"/>
</dbReference>
<dbReference type="Pfam" id="PF03401">
    <property type="entry name" value="TctC"/>
    <property type="match status" value="1"/>
</dbReference>
<evidence type="ECO:0000313" key="1">
    <source>
        <dbReference type="EMBL" id="AXR79802.1"/>
    </source>
</evidence>
<organism evidence="1 4">
    <name type="scientific">Natrarchaeobaculum sulfurireducens</name>
    <dbReference type="NCBI Taxonomy" id="2044521"/>
    <lineage>
        <taxon>Archaea</taxon>
        <taxon>Methanobacteriati</taxon>
        <taxon>Methanobacteriota</taxon>
        <taxon>Stenosarchaea group</taxon>
        <taxon>Halobacteria</taxon>
        <taxon>Halobacteriales</taxon>
        <taxon>Natrialbaceae</taxon>
        <taxon>Natrarchaeobaculum</taxon>
    </lineage>
</organism>
<reference evidence="1" key="3">
    <citation type="journal article" date="2019" name="Int. J. Syst. Evol. Microbiol.">
        <title>Natronolimnobius sulfurireducens sp. nov. and Halalkaliarchaeum desulfuricum gen. nov., sp. nov., the first sulfur-respiring alkaliphilic haloarchaea from hypersaline alkaline lakes.</title>
        <authorList>
            <person name="Sorokin D.Y."/>
            <person name="Yakimov M."/>
            <person name="Messina E."/>
            <person name="Merkel A.Y."/>
            <person name="Bale N.J."/>
            <person name="Sinninghe Damste J.S."/>
        </authorList>
    </citation>
    <scope>NUCLEOTIDE SEQUENCE</scope>
    <source>
        <strain evidence="2">AArc-Mg</strain>
        <strain evidence="1">AArc1</strain>
    </source>
</reference>
<dbReference type="InterPro" id="IPR005064">
    <property type="entry name" value="BUG"/>
</dbReference>
<accession>A0A346PVJ4</accession>